<dbReference type="GO" id="GO:0009279">
    <property type="term" value="C:cell outer membrane"/>
    <property type="evidence" value="ECO:0007669"/>
    <property type="project" value="UniProtKB-SubCell"/>
</dbReference>
<evidence type="ECO:0000256" key="11">
    <source>
        <dbReference type="ARBA" id="ARBA00023237"/>
    </source>
</evidence>
<evidence type="ECO:0000256" key="1">
    <source>
        <dbReference type="ARBA" id="ARBA00004571"/>
    </source>
</evidence>
<dbReference type="STRING" id="1548208.AXK12_00535"/>
<dbReference type="PANTHER" id="PTHR32552">
    <property type="entry name" value="FERRICHROME IRON RECEPTOR-RELATED"/>
    <property type="match status" value="1"/>
</dbReference>
<dbReference type="GO" id="GO:0038023">
    <property type="term" value="F:signaling receptor activity"/>
    <property type="evidence" value="ECO:0007669"/>
    <property type="project" value="InterPro"/>
</dbReference>
<dbReference type="OrthoDB" id="9760333at2"/>
<dbReference type="Pfam" id="PF07715">
    <property type="entry name" value="Plug"/>
    <property type="match status" value="1"/>
</dbReference>
<dbReference type="PROSITE" id="PS52016">
    <property type="entry name" value="TONB_DEPENDENT_REC_3"/>
    <property type="match status" value="1"/>
</dbReference>
<dbReference type="Pfam" id="PF00593">
    <property type="entry name" value="TonB_dep_Rec_b-barrel"/>
    <property type="match status" value="1"/>
</dbReference>
<keyword evidence="7" id="KW-0406">Ion transport</keyword>
<dbReference type="RefSeq" id="WP_068712930.1">
    <property type="nucleotide sequence ID" value="NZ_LSZP01000056.1"/>
</dbReference>
<feature type="domain" description="TonB-dependent receptor-like beta-barrel" evidence="14">
    <location>
        <begin position="253"/>
        <end position="686"/>
    </location>
</feature>
<protein>
    <recommendedName>
        <fullName evidence="18">TonB-dependent receptor</fullName>
    </recommendedName>
</protein>
<dbReference type="GO" id="GO:0015344">
    <property type="term" value="F:siderophore uptake transmembrane transporter activity"/>
    <property type="evidence" value="ECO:0007669"/>
    <property type="project" value="TreeGrafter"/>
</dbReference>
<dbReference type="InterPro" id="IPR037066">
    <property type="entry name" value="Plug_dom_sf"/>
</dbReference>
<keyword evidence="8 13" id="KW-0798">TonB box</keyword>
<evidence type="ECO:0000256" key="2">
    <source>
        <dbReference type="ARBA" id="ARBA00009810"/>
    </source>
</evidence>
<keyword evidence="6" id="KW-0732">Signal</keyword>
<dbReference type="InterPro" id="IPR010105">
    <property type="entry name" value="TonB_sidphr_rcpt"/>
</dbReference>
<evidence type="ECO:0000256" key="4">
    <source>
        <dbReference type="ARBA" id="ARBA00022452"/>
    </source>
</evidence>
<dbReference type="InterPro" id="IPR000531">
    <property type="entry name" value="Beta-barrel_TonB"/>
</dbReference>
<dbReference type="InterPro" id="IPR012910">
    <property type="entry name" value="Plug_dom"/>
</dbReference>
<organism evidence="16 17">
    <name type="scientific">Cephaloticoccus capnophilus</name>
    <dbReference type="NCBI Taxonomy" id="1548208"/>
    <lineage>
        <taxon>Bacteria</taxon>
        <taxon>Pseudomonadati</taxon>
        <taxon>Verrucomicrobiota</taxon>
        <taxon>Opitutia</taxon>
        <taxon>Opitutales</taxon>
        <taxon>Opitutaceae</taxon>
        <taxon>Cephaloticoccus</taxon>
    </lineage>
</organism>
<proteinExistence type="inferred from homology"/>
<dbReference type="FunFam" id="2.40.170.20:FF:000005">
    <property type="entry name" value="TonB-dependent siderophore receptor"/>
    <property type="match status" value="1"/>
</dbReference>
<evidence type="ECO:0008006" key="18">
    <source>
        <dbReference type="Google" id="ProtNLM"/>
    </source>
</evidence>
<evidence type="ECO:0000256" key="6">
    <source>
        <dbReference type="ARBA" id="ARBA00022729"/>
    </source>
</evidence>
<comment type="similarity">
    <text evidence="2 12 13">Belongs to the TonB-dependent receptor family.</text>
</comment>
<dbReference type="CDD" id="cd01347">
    <property type="entry name" value="ligand_gated_channel"/>
    <property type="match status" value="1"/>
</dbReference>
<dbReference type="SUPFAM" id="SSF56935">
    <property type="entry name" value="Porins"/>
    <property type="match status" value="1"/>
</dbReference>
<evidence type="ECO:0000259" key="14">
    <source>
        <dbReference type="Pfam" id="PF00593"/>
    </source>
</evidence>
<keyword evidence="4 12" id="KW-1134">Transmembrane beta strand</keyword>
<evidence type="ECO:0000256" key="13">
    <source>
        <dbReference type="RuleBase" id="RU003357"/>
    </source>
</evidence>
<evidence type="ECO:0000256" key="8">
    <source>
        <dbReference type="ARBA" id="ARBA00023077"/>
    </source>
</evidence>
<gene>
    <name evidence="16" type="ORF">AXK12_00535</name>
</gene>
<accession>A0A139SIT4</accession>
<keyword evidence="9 12" id="KW-0472">Membrane</keyword>
<dbReference type="NCBIfam" id="TIGR01783">
    <property type="entry name" value="TonB-siderophor"/>
    <property type="match status" value="1"/>
</dbReference>
<comment type="caution">
    <text evidence="16">The sequence shown here is derived from an EMBL/GenBank/DDBJ whole genome shotgun (WGS) entry which is preliminary data.</text>
</comment>
<evidence type="ECO:0000256" key="12">
    <source>
        <dbReference type="PROSITE-ProRule" id="PRU01360"/>
    </source>
</evidence>
<dbReference type="Gene3D" id="2.170.130.10">
    <property type="entry name" value="TonB-dependent receptor, plug domain"/>
    <property type="match status" value="1"/>
</dbReference>
<dbReference type="GO" id="GO:0015891">
    <property type="term" value="P:siderophore transport"/>
    <property type="evidence" value="ECO:0007669"/>
    <property type="project" value="InterPro"/>
</dbReference>
<dbReference type="Gene3D" id="2.40.170.20">
    <property type="entry name" value="TonB-dependent receptor, beta-barrel domain"/>
    <property type="match status" value="1"/>
</dbReference>
<evidence type="ECO:0000256" key="10">
    <source>
        <dbReference type="ARBA" id="ARBA00023170"/>
    </source>
</evidence>
<dbReference type="PANTHER" id="PTHR32552:SF90">
    <property type="entry name" value="METAL-PSEUDOPALINE RECEPTOR CNTO"/>
    <property type="match status" value="1"/>
</dbReference>
<keyword evidence="17" id="KW-1185">Reference proteome</keyword>
<evidence type="ECO:0000256" key="7">
    <source>
        <dbReference type="ARBA" id="ARBA00023065"/>
    </source>
</evidence>
<keyword evidence="11 12" id="KW-0998">Cell outer membrane</keyword>
<evidence type="ECO:0000256" key="5">
    <source>
        <dbReference type="ARBA" id="ARBA00022692"/>
    </source>
</evidence>
<dbReference type="Proteomes" id="UP000071392">
    <property type="component" value="Unassembled WGS sequence"/>
</dbReference>
<evidence type="ECO:0000256" key="3">
    <source>
        <dbReference type="ARBA" id="ARBA00022448"/>
    </source>
</evidence>
<evidence type="ECO:0000313" key="16">
    <source>
        <dbReference type="EMBL" id="KXU34431.1"/>
    </source>
</evidence>
<evidence type="ECO:0000259" key="15">
    <source>
        <dbReference type="Pfam" id="PF07715"/>
    </source>
</evidence>
<reference evidence="16 17" key="1">
    <citation type="submission" date="2016-02" db="EMBL/GenBank/DDBJ databases">
        <authorList>
            <person name="Wen L."/>
            <person name="He K."/>
            <person name="Yang H."/>
        </authorList>
    </citation>
    <scope>NUCLEOTIDE SEQUENCE [LARGE SCALE GENOMIC DNA]</scope>
    <source>
        <strain evidence="16 17">CV41</strain>
    </source>
</reference>
<evidence type="ECO:0000313" key="17">
    <source>
        <dbReference type="Proteomes" id="UP000071392"/>
    </source>
</evidence>
<dbReference type="AlphaFoldDB" id="A0A139SIT4"/>
<keyword evidence="10" id="KW-0675">Receptor</keyword>
<feature type="domain" description="TonB-dependent receptor plug" evidence="15">
    <location>
        <begin position="81"/>
        <end position="180"/>
    </location>
</feature>
<name>A0A139SIT4_9BACT</name>
<keyword evidence="3 12" id="KW-0813">Transport</keyword>
<sequence length="716" mass="79782">MNKTKHPRPSTLLLTAISALTLGLVASIPLVAATSRDSALDLADADAPYQLDALSVEARDEVGAGWRPTRQVTATRISTPLEDVPRSVSVVTGEVMADLGETRIERTLDFAGGITRGNDFGGLNMASFNVRGFDTSAVYRNGFSASRGNNSPPDAATIERVEVLKGPASGLFGRGDPGGIVNLVTKRPQRETFTRISASAGSWDRYRATLDTNTPLNASGTLLARFNMALEDTRSFRDHIETQRYLFAPSLSWQVTEKTLLTLEAQYIRNDNLFDRGIPAVDGDFGRVRSKNFYGEPANGKVKNKNHSLQAALEHQLAQHWKLRVAGQFYHGHYHGHTMHMDAPLPSTPTIVRRTYEWRNAQWQDYHQHAEVHGKFTLFGAEHHVLVGAEYEHYRNGQFYPRTGYTNTFGVDIFEPAKDYGKTPPPYTLVSDNLSREESYALNLQDQIYFTPELIGSLGLRHDSVKTSSHQRLSSIRSSYERDATVPRAGVLYKFTPQISGFANASRSFKPNGVDSNGEIHKPEEGTGYELGTKFNLFQGRLGGTLSLFNIVRENVKVPHPDPTVVDQITVGEQRSRGLDLQITGKLTDELRFIAAYAYIDAEVTKDTRPGYQGQRLAGVPEHNASLFAIYALPRGLEIGTAYTTFGARKTSITGTLKVPSYQTVDLFARWRANDRLHLTLNLYNLLDEQYFNNGYNWWSVPGDPRSFKLTATYKF</sequence>
<dbReference type="InterPro" id="IPR039426">
    <property type="entry name" value="TonB-dep_rcpt-like"/>
</dbReference>
<comment type="subcellular location">
    <subcellularLocation>
        <location evidence="1 12">Cell outer membrane</location>
        <topology evidence="1 12">Multi-pass membrane protein</topology>
    </subcellularLocation>
</comment>
<dbReference type="InterPro" id="IPR036942">
    <property type="entry name" value="Beta-barrel_TonB_sf"/>
</dbReference>
<dbReference type="EMBL" id="LSZP01000056">
    <property type="protein sequence ID" value="KXU34431.1"/>
    <property type="molecule type" value="Genomic_DNA"/>
</dbReference>
<keyword evidence="5 12" id="KW-0812">Transmembrane</keyword>
<dbReference type="FunFam" id="2.170.130.10:FF:000001">
    <property type="entry name" value="Catecholate siderophore TonB-dependent receptor"/>
    <property type="match status" value="1"/>
</dbReference>
<evidence type="ECO:0000256" key="9">
    <source>
        <dbReference type="ARBA" id="ARBA00023136"/>
    </source>
</evidence>